<dbReference type="AlphaFoldDB" id="A0A1M7C7X1"/>
<proteinExistence type="predicted"/>
<protein>
    <submittedName>
        <fullName evidence="1">Uncharacterized protein</fullName>
    </submittedName>
</protein>
<keyword evidence="2" id="KW-1185">Reference proteome</keyword>
<gene>
    <name evidence="1" type="ORF">SAMN05216499_105164</name>
</gene>
<reference evidence="1 2" key="1">
    <citation type="submission" date="2016-11" db="EMBL/GenBank/DDBJ databases">
        <authorList>
            <person name="Jaros S."/>
            <person name="Januszkiewicz K."/>
            <person name="Wedrychowicz H."/>
        </authorList>
    </citation>
    <scope>NUCLEOTIDE SEQUENCE [LARGE SCALE GENOMIC DNA]</scope>
    <source>
        <strain evidence="1 2">CGMCC 4.2025</strain>
    </source>
</reference>
<sequence length="472" mass="52434">MTQDYGRPARAEENRATVARRLKELADADGARETLTIEWRGKPGHFDVIEMQVGDLYYNPATHRIRAQRSHDVGRDRLLDTEPWSDESQEYLDLLLKALPSDPSRPDPEFVHLAESLRDYGQNDPGLITRDGILVNGNTRRAALLQEFGPTRAMRVAVLPESCDWSDIAAVELSLQLRKDHRRDYSYINRLLAIDEMAAQGTSLPTIATAFRSTVEACRRDQWVLSIIRTMIKRSEASGKALPLIAFEDHTEKLRELHRKYAKEAASNPDKAELMLESRLSAIALGFSKTDVRLIESDFQDRYLAKALPEGLQPAAPTAGEVKIPGLARSVKGPSDRLASARAMTDALLQARALSSADVSLSSRDGVRAQNTLATYKDAFEESLDFAGKDARVRKRKQAAPARLADACQDIDQCVTDLVMSRSSRSLDEDAFDDAVAKLRKSLGKLAVEVKRTIPEPGDETSWLVGLLKEGL</sequence>
<evidence type="ECO:0000313" key="2">
    <source>
        <dbReference type="Proteomes" id="UP000184111"/>
    </source>
</evidence>
<dbReference type="OrthoDB" id="3176965at2"/>
<evidence type="ECO:0000313" key="1">
    <source>
        <dbReference type="EMBL" id="SHL63283.1"/>
    </source>
</evidence>
<name>A0A1M7C7X1_9ACTN</name>
<organism evidence="1 2">
    <name type="scientific">Actinacidiphila paucisporea</name>
    <dbReference type="NCBI Taxonomy" id="310782"/>
    <lineage>
        <taxon>Bacteria</taxon>
        <taxon>Bacillati</taxon>
        <taxon>Actinomycetota</taxon>
        <taxon>Actinomycetes</taxon>
        <taxon>Kitasatosporales</taxon>
        <taxon>Streptomycetaceae</taxon>
        <taxon>Actinacidiphila</taxon>
    </lineage>
</organism>
<accession>A0A1M7C7X1</accession>
<dbReference type="RefSeq" id="WP_073496498.1">
    <property type="nucleotide sequence ID" value="NZ_FRBI01000005.1"/>
</dbReference>
<dbReference type="EMBL" id="FRBI01000005">
    <property type="protein sequence ID" value="SHL63283.1"/>
    <property type="molecule type" value="Genomic_DNA"/>
</dbReference>
<dbReference type="Proteomes" id="UP000184111">
    <property type="component" value="Unassembled WGS sequence"/>
</dbReference>
<dbReference type="STRING" id="310782.SAMN05216499_105164"/>